<sequence>MARRRQRSKWRLTTTLTATTLATAIGRARVGRAQFQRATDYEYRVCAEQPGEYATTQTDGTTATRARCVSLDAGELGFCAGIAYDACVRTNPPSTQDKRVLSAFERMTKMQSAMAPELAGEPTCLVVMAEYMCAVAFPRCDPDPLEATKYNEVPACWDYCTNSVFGCTGEMATAMDVCNRSVYAGVVVAQDRPDVKCVSGAGELVLITVAMMTVALVLL</sequence>
<keyword evidence="2" id="KW-1185">Reference proteome</keyword>
<dbReference type="HOGENOM" id="CLU_1263358_0_0_1"/>
<evidence type="ECO:0000313" key="1">
    <source>
        <dbReference type="EMBL" id="ABO93950.1"/>
    </source>
</evidence>
<dbReference type="OMA" id="PLCFDYC"/>
<dbReference type="OrthoDB" id="565069at2759"/>
<evidence type="ECO:0008006" key="3">
    <source>
        <dbReference type="Google" id="ProtNLM"/>
    </source>
</evidence>
<dbReference type="EMBL" id="CP000581">
    <property type="protein sequence ID" value="ABO93950.1"/>
    <property type="molecule type" value="Genomic_DNA"/>
</dbReference>
<dbReference type="KEGG" id="olu:OSTLU_29205"/>
<dbReference type="GeneID" id="4999842"/>
<dbReference type="Gramene" id="ABO93950">
    <property type="protein sequence ID" value="ABO93950"/>
    <property type="gene ID" value="OSTLU_29205"/>
</dbReference>
<accession>A4RS10</accession>
<organism evidence="1 2">
    <name type="scientific">Ostreococcus lucimarinus (strain CCE9901)</name>
    <dbReference type="NCBI Taxonomy" id="436017"/>
    <lineage>
        <taxon>Eukaryota</taxon>
        <taxon>Viridiplantae</taxon>
        <taxon>Chlorophyta</taxon>
        <taxon>Mamiellophyceae</taxon>
        <taxon>Mamiellales</taxon>
        <taxon>Bathycoccaceae</taxon>
        <taxon>Ostreococcus</taxon>
    </lineage>
</organism>
<protein>
    <recommendedName>
        <fullName evidence="3">FZ domain-containing protein</fullName>
    </recommendedName>
</protein>
<dbReference type="Proteomes" id="UP000001568">
    <property type="component" value="Chromosome 1"/>
</dbReference>
<name>A4RS10_OSTLU</name>
<proteinExistence type="predicted"/>
<evidence type="ECO:0000313" key="2">
    <source>
        <dbReference type="Proteomes" id="UP000001568"/>
    </source>
</evidence>
<dbReference type="RefSeq" id="XP_001415658.1">
    <property type="nucleotide sequence ID" value="XM_001415621.1"/>
</dbReference>
<dbReference type="InterPro" id="IPR036790">
    <property type="entry name" value="Frizzled_dom_sf"/>
</dbReference>
<gene>
    <name evidence="1" type="ORF">OSTLU_29205</name>
</gene>
<dbReference type="AlphaFoldDB" id="A4RS10"/>
<reference evidence="1 2" key="1">
    <citation type="journal article" date="2007" name="Proc. Natl. Acad. Sci. U.S.A.">
        <title>The tiny eukaryote Ostreococcus provides genomic insights into the paradox of plankton speciation.</title>
        <authorList>
            <person name="Palenik B."/>
            <person name="Grimwood J."/>
            <person name="Aerts A."/>
            <person name="Rouze P."/>
            <person name="Salamov A."/>
            <person name="Putnam N."/>
            <person name="Dupont C."/>
            <person name="Jorgensen R."/>
            <person name="Derelle E."/>
            <person name="Rombauts S."/>
            <person name="Zhou K."/>
            <person name="Otillar R."/>
            <person name="Merchant S.S."/>
            <person name="Podell S."/>
            <person name="Gaasterland T."/>
            <person name="Napoli C."/>
            <person name="Gendler K."/>
            <person name="Manuell A."/>
            <person name="Tai V."/>
            <person name="Vallon O."/>
            <person name="Piganeau G."/>
            <person name="Jancek S."/>
            <person name="Heijde M."/>
            <person name="Jabbari K."/>
            <person name="Bowler C."/>
            <person name="Lohr M."/>
            <person name="Robbens S."/>
            <person name="Werner G."/>
            <person name="Dubchak I."/>
            <person name="Pazour G.J."/>
            <person name="Ren Q."/>
            <person name="Paulsen I."/>
            <person name="Delwiche C."/>
            <person name="Schmutz J."/>
            <person name="Rokhsar D."/>
            <person name="Van de Peer Y."/>
            <person name="Moreau H."/>
            <person name="Grigoriev I.V."/>
        </authorList>
    </citation>
    <scope>NUCLEOTIDE SEQUENCE [LARGE SCALE GENOMIC DNA]</scope>
    <source>
        <strain evidence="1 2">CCE9901</strain>
    </source>
</reference>
<dbReference type="Gene3D" id="1.10.2000.10">
    <property type="entry name" value="Frizzled cysteine-rich domain"/>
    <property type="match status" value="1"/>
</dbReference>